<dbReference type="AlphaFoldDB" id="A0A8S1YKK9"/>
<protein>
    <submittedName>
        <fullName evidence="1">Uncharacterized protein</fullName>
    </submittedName>
</protein>
<dbReference type="Proteomes" id="UP000689195">
    <property type="component" value="Unassembled WGS sequence"/>
</dbReference>
<organism evidence="1 2">
    <name type="scientific">Paramecium pentaurelia</name>
    <dbReference type="NCBI Taxonomy" id="43138"/>
    <lineage>
        <taxon>Eukaryota</taxon>
        <taxon>Sar</taxon>
        <taxon>Alveolata</taxon>
        <taxon>Ciliophora</taxon>
        <taxon>Intramacronucleata</taxon>
        <taxon>Oligohymenophorea</taxon>
        <taxon>Peniculida</taxon>
        <taxon>Parameciidae</taxon>
        <taxon>Paramecium</taxon>
    </lineage>
</organism>
<keyword evidence="2" id="KW-1185">Reference proteome</keyword>
<evidence type="ECO:0000313" key="1">
    <source>
        <dbReference type="EMBL" id="CAD8214370.1"/>
    </source>
</evidence>
<dbReference type="EMBL" id="CAJJDO010000209">
    <property type="protein sequence ID" value="CAD8214370.1"/>
    <property type="molecule type" value="Genomic_DNA"/>
</dbReference>
<comment type="caution">
    <text evidence="1">The sequence shown here is derived from an EMBL/GenBank/DDBJ whole genome shotgun (WGS) entry which is preliminary data.</text>
</comment>
<proteinExistence type="predicted"/>
<reference evidence="1" key="1">
    <citation type="submission" date="2021-01" db="EMBL/GenBank/DDBJ databases">
        <authorList>
            <consortium name="Genoscope - CEA"/>
            <person name="William W."/>
        </authorList>
    </citation>
    <scope>NUCLEOTIDE SEQUENCE</scope>
</reference>
<gene>
    <name evidence="1" type="ORF">PPENT_87.1.T2090010</name>
</gene>
<accession>A0A8S1YKK9</accession>
<evidence type="ECO:0000313" key="2">
    <source>
        <dbReference type="Proteomes" id="UP000689195"/>
    </source>
</evidence>
<sequence>MPSLENSQMYVKPSICYPKFYLSRIYRSACLDYNVQIINMLLVKILLYLRIMQCWQILLQFTVCSECVNNPTGCIAFIDTIKRKINFQWVFTDRYQIDGLNQCQLCTASWTQCEYNANNQSFRAHFYLYIKSEYTISMRLQPGYFLLILNMQVRCKSIFNL</sequence>
<name>A0A8S1YKK9_9CILI</name>